<reference evidence="2" key="1">
    <citation type="submission" date="2016-10" db="EMBL/GenBank/DDBJ databases">
        <authorList>
            <person name="Varghese N."/>
            <person name="Submissions S."/>
        </authorList>
    </citation>
    <scope>NUCLEOTIDE SEQUENCE [LARGE SCALE GENOMIC DNA]</scope>
    <source>
        <strain evidence="2">DSM 43163</strain>
    </source>
</reference>
<proteinExistence type="predicted"/>
<dbReference type="Proteomes" id="UP000236723">
    <property type="component" value="Unassembled WGS sequence"/>
</dbReference>
<evidence type="ECO:0000313" key="2">
    <source>
        <dbReference type="Proteomes" id="UP000236723"/>
    </source>
</evidence>
<name>A0A1H6A8V8_9ACTN</name>
<organism evidence="1 2">
    <name type="scientific">Thermomonospora echinospora</name>
    <dbReference type="NCBI Taxonomy" id="1992"/>
    <lineage>
        <taxon>Bacteria</taxon>
        <taxon>Bacillati</taxon>
        <taxon>Actinomycetota</taxon>
        <taxon>Actinomycetes</taxon>
        <taxon>Streptosporangiales</taxon>
        <taxon>Thermomonosporaceae</taxon>
        <taxon>Thermomonospora</taxon>
    </lineage>
</organism>
<evidence type="ECO:0000313" key="1">
    <source>
        <dbReference type="EMBL" id="SEG44487.1"/>
    </source>
</evidence>
<dbReference type="AlphaFoldDB" id="A0A1H6A8V8"/>
<gene>
    <name evidence="1" type="ORF">SAMN04489712_105254</name>
</gene>
<dbReference type="EMBL" id="FNVO01000005">
    <property type="protein sequence ID" value="SEG44487.1"/>
    <property type="molecule type" value="Genomic_DNA"/>
</dbReference>
<sequence>MQLIAAAVLMGLAAAAIAWAETGRTLRHLTRHRDGDQ</sequence>
<protein>
    <submittedName>
        <fullName evidence="1">Uncharacterized protein</fullName>
    </submittedName>
</protein>
<keyword evidence="2" id="KW-1185">Reference proteome</keyword>
<accession>A0A1H6A8V8</accession>